<gene>
    <name evidence="2" type="ORF">CRE_24957</name>
</gene>
<evidence type="ECO:0000259" key="1">
    <source>
        <dbReference type="PROSITE" id="PS50181"/>
    </source>
</evidence>
<reference evidence="2" key="1">
    <citation type="submission" date="2007-07" db="EMBL/GenBank/DDBJ databases">
        <title>PCAP assembly of the Caenorhabditis remanei genome.</title>
        <authorList>
            <consortium name="The Caenorhabditis remanei Sequencing Consortium"/>
            <person name="Wilson R.K."/>
        </authorList>
    </citation>
    <scope>NUCLEOTIDE SEQUENCE [LARGE SCALE GENOMIC DNA]</scope>
    <source>
        <strain evidence="2">PB4641</strain>
    </source>
</reference>
<feature type="domain" description="F-box" evidence="1">
    <location>
        <begin position="9"/>
        <end position="56"/>
    </location>
</feature>
<name>E3MI02_CAERE</name>
<dbReference type="EMBL" id="DS268446">
    <property type="protein sequence ID" value="EFP02241.1"/>
    <property type="molecule type" value="Genomic_DNA"/>
</dbReference>
<dbReference type="InterPro" id="IPR001810">
    <property type="entry name" value="F-box_dom"/>
</dbReference>
<proteinExistence type="predicted"/>
<dbReference type="Proteomes" id="UP000008281">
    <property type="component" value="Unassembled WGS sequence"/>
</dbReference>
<evidence type="ECO:0000313" key="2">
    <source>
        <dbReference type="EMBL" id="EFP02241.1"/>
    </source>
</evidence>
<protein>
    <recommendedName>
        <fullName evidence="1">F-box domain-containing protein</fullName>
    </recommendedName>
</protein>
<keyword evidence="3" id="KW-1185">Reference proteome</keyword>
<evidence type="ECO:0000313" key="3">
    <source>
        <dbReference type="Proteomes" id="UP000008281"/>
    </source>
</evidence>
<dbReference type="HOGENOM" id="CLU_2500050_0_0_1"/>
<dbReference type="Pfam" id="PF00646">
    <property type="entry name" value="F-box"/>
    <property type="match status" value="1"/>
</dbReference>
<dbReference type="AlphaFoldDB" id="E3MI02"/>
<organism evidence="3">
    <name type="scientific">Caenorhabditis remanei</name>
    <name type="common">Caenorhabditis vulgaris</name>
    <dbReference type="NCBI Taxonomy" id="31234"/>
    <lineage>
        <taxon>Eukaryota</taxon>
        <taxon>Metazoa</taxon>
        <taxon>Ecdysozoa</taxon>
        <taxon>Nematoda</taxon>
        <taxon>Chromadorea</taxon>
        <taxon>Rhabditida</taxon>
        <taxon>Rhabditina</taxon>
        <taxon>Rhabditomorpha</taxon>
        <taxon>Rhabditoidea</taxon>
        <taxon>Rhabditidae</taxon>
        <taxon>Peloderinae</taxon>
        <taxon>Caenorhabditis</taxon>
    </lineage>
</organism>
<dbReference type="PROSITE" id="PS50181">
    <property type="entry name" value="FBOX"/>
    <property type="match status" value="1"/>
</dbReference>
<sequence>MTSTDTEKPFRLLNLPLLAFNRVIQNMSIQDILKFALSSKRTKTLVRLGNHKLESFKVELRYFSSPEFKLARSDKDVCCVTVWRNH</sequence>
<accession>E3MI02</accession>
<dbReference type="InParanoid" id="E3MI02"/>